<proteinExistence type="predicted"/>
<evidence type="ECO:0000313" key="1">
    <source>
        <dbReference type="EMBL" id="CAG7719215.1"/>
    </source>
</evidence>
<name>A0A8J2JFI0_9HEXA</name>
<accession>A0A8J2JFI0</accession>
<dbReference type="EMBL" id="CAJVCH010059609">
    <property type="protein sequence ID" value="CAG7719215.1"/>
    <property type="molecule type" value="Genomic_DNA"/>
</dbReference>
<dbReference type="AlphaFoldDB" id="A0A8J2JFI0"/>
<gene>
    <name evidence="1" type="ORF">AFUS01_LOCUS8550</name>
</gene>
<feature type="non-terminal residue" evidence="1">
    <location>
        <position position="1"/>
    </location>
</feature>
<comment type="caution">
    <text evidence="1">The sequence shown here is derived from an EMBL/GenBank/DDBJ whole genome shotgun (WGS) entry which is preliminary data.</text>
</comment>
<reference evidence="1" key="1">
    <citation type="submission" date="2021-06" db="EMBL/GenBank/DDBJ databases">
        <authorList>
            <person name="Hodson N. C."/>
            <person name="Mongue J. A."/>
            <person name="Jaron S. K."/>
        </authorList>
    </citation>
    <scope>NUCLEOTIDE SEQUENCE</scope>
</reference>
<keyword evidence="2" id="KW-1185">Reference proteome</keyword>
<evidence type="ECO:0000313" key="2">
    <source>
        <dbReference type="Proteomes" id="UP000708208"/>
    </source>
</evidence>
<protein>
    <submittedName>
        <fullName evidence="1">Uncharacterized protein</fullName>
    </submittedName>
</protein>
<dbReference type="OrthoDB" id="7867452at2759"/>
<sequence>MLADNCEDRGNKTLKIESMFEAMKENLRERFENGVKYNETMKE</sequence>
<dbReference type="Proteomes" id="UP000708208">
    <property type="component" value="Unassembled WGS sequence"/>
</dbReference>
<organism evidence="1 2">
    <name type="scientific">Allacma fusca</name>
    <dbReference type="NCBI Taxonomy" id="39272"/>
    <lineage>
        <taxon>Eukaryota</taxon>
        <taxon>Metazoa</taxon>
        <taxon>Ecdysozoa</taxon>
        <taxon>Arthropoda</taxon>
        <taxon>Hexapoda</taxon>
        <taxon>Collembola</taxon>
        <taxon>Symphypleona</taxon>
        <taxon>Sminthuridae</taxon>
        <taxon>Allacma</taxon>
    </lineage>
</organism>